<evidence type="ECO:0000256" key="8">
    <source>
        <dbReference type="SAM" id="Phobius"/>
    </source>
</evidence>
<keyword evidence="2" id="KW-1003">Cell membrane</keyword>
<dbReference type="Pfam" id="PF13231">
    <property type="entry name" value="PMT_2"/>
    <property type="match status" value="1"/>
</dbReference>
<evidence type="ECO:0000259" key="10">
    <source>
        <dbReference type="Pfam" id="PF25230"/>
    </source>
</evidence>
<keyword evidence="4 11" id="KW-0808">Transferase</keyword>
<dbReference type="InterPro" id="IPR057168">
    <property type="entry name" value="DUF7846"/>
</dbReference>
<dbReference type="STRING" id="660517.SAMN04487946_103305"/>
<dbReference type="AlphaFoldDB" id="A0A1H3FCD3"/>
<evidence type="ECO:0000256" key="7">
    <source>
        <dbReference type="ARBA" id="ARBA00023136"/>
    </source>
</evidence>
<keyword evidence="3 11" id="KW-0328">Glycosyltransferase</keyword>
<dbReference type="InterPro" id="IPR038731">
    <property type="entry name" value="RgtA/B/C-like"/>
</dbReference>
<evidence type="ECO:0000313" key="12">
    <source>
        <dbReference type="Proteomes" id="UP000199170"/>
    </source>
</evidence>
<feature type="transmembrane region" description="Helical" evidence="8">
    <location>
        <begin position="444"/>
        <end position="467"/>
    </location>
</feature>
<feature type="transmembrane region" description="Helical" evidence="8">
    <location>
        <begin position="251"/>
        <end position="275"/>
    </location>
</feature>
<keyword evidence="7 8" id="KW-0472">Membrane</keyword>
<dbReference type="InterPro" id="IPR050297">
    <property type="entry name" value="LipidA_mod_glycosyltrf_83"/>
</dbReference>
<feature type="domain" description="Glycosyltransferase RgtA/B/C/D-like" evidence="9">
    <location>
        <begin position="126"/>
        <end position="259"/>
    </location>
</feature>
<dbReference type="EMBL" id="FNPB01000003">
    <property type="protein sequence ID" value="SDX88636.1"/>
    <property type="molecule type" value="Genomic_DNA"/>
</dbReference>
<feature type="transmembrane region" description="Helical" evidence="8">
    <location>
        <begin position="369"/>
        <end position="390"/>
    </location>
</feature>
<feature type="transmembrane region" description="Helical" evidence="8">
    <location>
        <begin position="328"/>
        <end position="348"/>
    </location>
</feature>
<dbReference type="GO" id="GO:0016763">
    <property type="term" value="F:pentosyltransferase activity"/>
    <property type="evidence" value="ECO:0007669"/>
    <property type="project" value="TreeGrafter"/>
</dbReference>
<dbReference type="PANTHER" id="PTHR33908">
    <property type="entry name" value="MANNOSYLTRANSFERASE YKCB-RELATED"/>
    <property type="match status" value="1"/>
</dbReference>
<evidence type="ECO:0000259" key="9">
    <source>
        <dbReference type="Pfam" id="PF13231"/>
    </source>
</evidence>
<dbReference type="PANTHER" id="PTHR33908:SF11">
    <property type="entry name" value="MEMBRANE PROTEIN"/>
    <property type="match status" value="1"/>
</dbReference>
<keyword evidence="12" id="KW-1185">Reference proteome</keyword>
<comment type="subcellular location">
    <subcellularLocation>
        <location evidence="1">Cell membrane</location>
        <topology evidence="1">Multi-pass membrane protein</topology>
    </subcellularLocation>
</comment>
<feature type="transmembrane region" description="Helical" evidence="8">
    <location>
        <begin position="220"/>
        <end position="239"/>
    </location>
</feature>
<proteinExistence type="predicted"/>
<feature type="domain" description="DUF7846" evidence="10">
    <location>
        <begin position="496"/>
        <end position="673"/>
    </location>
</feature>
<accession>A0A1H3FCD3</accession>
<evidence type="ECO:0000256" key="1">
    <source>
        <dbReference type="ARBA" id="ARBA00004651"/>
    </source>
</evidence>
<reference evidence="12" key="1">
    <citation type="submission" date="2016-10" db="EMBL/GenBank/DDBJ databases">
        <authorList>
            <person name="Varghese N."/>
            <person name="Submissions S."/>
        </authorList>
    </citation>
    <scope>NUCLEOTIDE SEQUENCE [LARGE SCALE GENOMIC DNA]</scope>
    <source>
        <strain evidence="12">CGMCC 1.10118</strain>
    </source>
</reference>
<feature type="transmembrane region" description="Helical" evidence="8">
    <location>
        <begin position="125"/>
        <end position="144"/>
    </location>
</feature>
<feature type="transmembrane region" description="Helical" evidence="8">
    <location>
        <begin position="410"/>
        <end position="432"/>
    </location>
</feature>
<dbReference type="RefSeq" id="WP_245705747.1">
    <property type="nucleotide sequence ID" value="NZ_FNPB01000003.1"/>
</dbReference>
<keyword evidence="5 8" id="KW-0812">Transmembrane</keyword>
<evidence type="ECO:0000256" key="2">
    <source>
        <dbReference type="ARBA" id="ARBA00022475"/>
    </source>
</evidence>
<evidence type="ECO:0000256" key="5">
    <source>
        <dbReference type="ARBA" id="ARBA00022692"/>
    </source>
</evidence>
<keyword evidence="6 8" id="KW-1133">Transmembrane helix</keyword>
<organism evidence="11 12">
    <name type="scientific">Halobellus clavatus</name>
    <dbReference type="NCBI Taxonomy" id="660517"/>
    <lineage>
        <taxon>Archaea</taxon>
        <taxon>Methanobacteriati</taxon>
        <taxon>Methanobacteriota</taxon>
        <taxon>Stenosarchaea group</taxon>
        <taxon>Halobacteria</taxon>
        <taxon>Halobacteriales</taxon>
        <taxon>Haloferacaceae</taxon>
        <taxon>Halobellus</taxon>
    </lineage>
</organism>
<evidence type="ECO:0000313" key="11">
    <source>
        <dbReference type="EMBL" id="SDX88636.1"/>
    </source>
</evidence>
<gene>
    <name evidence="11" type="ORF">SAMN04487946_103305</name>
</gene>
<evidence type="ECO:0000256" key="6">
    <source>
        <dbReference type="ARBA" id="ARBA00022989"/>
    </source>
</evidence>
<evidence type="ECO:0000256" key="4">
    <source>
        <dbReference type="ARBA" id="ARBA00022679"/>
    </source>
</evidence>
<dbReference type="GO" id="GO:0005886">
    <property type="term" value="C:plasma membrane"/>
    <property type="evidence" value="ECO:0007669"/>
    <property type="project" value="UniProtKB-SubCell"/>
</dbReference>
<feature type="transmembrane region" description="Helical" evidence="8">
    <location>
        <begin position="31"/>
        <end position="49"/>
    </location>
</feature>
<name>A0A1H3FCD3_9EURY</name>
<feature type="transmembrane region" description="Helical" evidence="8">
    <location>
        <begin position="151"/>
        <end position="167"/>
    </location>
</feature>
<dbReference type="Proteomes" id="UP000199170">
    <property type="component" value="Unassembled WGS sequence"/>
</dbReference>
<dbReference type="Pfam" id="PF25230">
    <property type="entry name" value="DUF7846"/>
    <property type="match status" value="1"/>
</dbReference>
<protein>
    <submittedName>
        <fullName evidence="11">Dolichyl-phosphate-mannose-protein mannosyltransferase</fullName>
    </submittedName>
</protein>
<sequence length="739" mass="78686">MFRGAVGDARDALDRLSARIRSAALDHPERVAAAGLVLGVGLLIYFLAIDLFPYHSVNDDEGVYLYQAAMLLEGKLFLRPGEIPFEAVRPWFFVVDGTDSGVRMYGKYSPVAPAIFAVGRLLGDWNLALGVVAAGTAAGVYWLAAAAFDRRVGLLAIPTLAGAPLFLLTSATFLSYAPATMLNVAFAVAYVKAARTESRVWAVAAGTAIGLAFFCRPYTAVLFASPFIGHTLLSLGVVWRRRGLGESFSVVFTRALAVAVPGAALVGVTLAYNVIVTGDPLVFPYAAFAPEDGIGFGPHEILNYERNYTPALALETTVTITQEFFTSWVPAGAIGTGLAAVGAGATVWRSRGLQRVRSRFQPASGLRDGEVAALLGAVVPAVFLGEAYFWGTHNGLRNGLIDLLGPFYHFDALVPVAVFAAAGVAAIARRGVSVVARWTTTHYARLVVFVALVASAPAVASAELAVVDGPLAANERRSENLAATYEPFEGRSFDDAVVFTPDPYGDWQAHPFQYLRSDPGYDGAVVYATDGGPERDLRVLNATNRTPYRFTYRGTWTGATTPVTPKLERLRVIEAASVRAETSVGVPTEATSASVRIETPEGYARYSVPTAAVDNGNVTVTWSIGPETAQVRNLPFESGSRFRDVPLASDRAEVDLVVTFVGVGGSSVTYRQEVTVDGRGEGVRAVWPPETRVCRLTTECGYDGTWVGPDGDYVRGIAVETSARGVENASRTAGLTSVP</sequence>
<evidence type="ECO:0000256" key="3">
    <source>
        <dbReference type="ARBA" id="ARBA00022676"/>
    </source>
</evidence>
<dbReference type="GO" id="GO:0008610">
    <property type="term" value="P:lipid biosynthetic process"/>
    <property type="evidence" value="ECO:0007669"/>
    <property type="project" value="UniProtKB-ARBA"/>
</dbReference>